<gene>
    <name evidence="3" type="ORF">CXK95_02775</name>
</gene>
<dbReference type="InterPro" id="IPR032710">
    <property type="entry name" value="NTF2-like_dom_sf"/>
</dbReference>
<dbReference type="SUPFAM" id="SSF54427">
    <property type="entry name" value="NTF2-like"/>
    <property type="match status" value="1"/>
</dbReference>
<dbReference type="RefSeq" id="WP_009867931.1">
    <property type="nucleotide sequence ID" value="NZ_CP065721.1"/>
</dbReference>
<dbReference type="Pfam" id="PF08332">
    <property type="entry name" value="CaMKII_AD"/>
    <property type="match status" value="1"/>
</dbReference>
<dbReference type="InterPro" id="IPR013543">
    <property type="entry name" value="Ca/CaM-dep_prot_kinase-assoc"/>
</dbReference>
<evidence type="ECO:0000313" key="4">
    <source>
        <dbReference type="Proteomes" id="UP000235881"/>
    </source>
</evidence>
<accession>A0A8E2QGD0</accession>
<dbReference type="PIRSF" id="PIRSF028470">
    <property type="entry name" value="UCP028470"/>
    <property type="match status" value="1"/>
</dbReference>
<feature type="domain" description="Calcium/calmodulin-dependent protein kinase II association-domain" evidence="2">
    <location>
        <begin position="31"/>
        <end position="150"/>
    </location>
</feature>
<protein>
    <submittedName>
        <fullName evidence="3">DUF4440 domain-containing protein</fullName>
    </submittedName>
</protein>
<keyword evidence="4" id="KW-1185">Reference proteome</keyword>
<feature type="signal peptide" evidence="1">
    <location>
        <begin position="1"/>
        <end position="21"/>
    </location>
</feature>
<keyword evidence="1" id="KW-0732">Signal</keyword>
<feature type="chain" id="PRO_5034376014" evidence="1">
    <location>
        <begin position="22"/>
        <end position="157"/>
    </location>
</feature>
<comment type="caution">
    <text evidence="3">The sequence shown here is derived from an EMBL/GenBank/DDBJ whole genome shotgun (WGS) entry which is preliminary data.</text>
</comment>
<proteinExistence type="predicted"/>
<sequence>MKYALSLIIATAALLPFTAQAADDTCPSSNEDDIATLFTQWNEDLRSGDPKRVVRRYATDSLLLPTLSNTPRETAADKEDYFSHFMAKRPDGRIDSRMIRIDCRTALDTGLYTFRFGDGSAVQARYTFTYRWDPQQARWLISSHHSSAMPERAATTP</sequence>
<dbReference type="Gene3D" id="3.10.450.50">
    <property type="match status" value="1"/>
</dbReference>
<dbReference type="InterPro" id="IPR016887">
    <property type="entry name" value="UCP028470_steroid_isom-rel"/>
</dbReference>
<dbReference type="EMBL" id="POUK01000001">
    <property type="protein sequence ID" value="PNF78234.1"/>
    <property type="molecule type" value="Genomic_DNA"/>
</dbReference>
<dbReference type="GO" id="GO:0004683">
    <property type="term" value="F:calcium/calmodulin-dependent protein kinase activity"/>
    <property type="evidence" value="ECO:0007669"/>
    <property type="project" value="InterPro"/>
</dbReference>
<name>A0A8E2QGD0_9GAMM</name>
<organism evidence="3 4">
    <name type="scientific">Stutzerimonas degradans</name>
    <dbReference type="NCBI Taxonomy" id="2968968"/>
    <lineage>
        <taxon>Bacteria</taxon>
        <taxon>Pseudomonadati</taxon>
        <taxon>Pseudomonadota</taxon>
        <taxon>Gammaproteobacteria</taxon>
        <taxon>Pseudomonadales</taxon>
        <taxon>Pseudomonadaceae</taxon>
        <taxon>Stutzerimonas</taxon>
    </lineage>
</organism>
<dbReference type="Proteomes" id="UP000235881">
    <property type="component" value="Unassembled WGS sequence"/>
</dbReference>
<reference evidence="3 4" key="1">
    <citation type="submission" date="2018-01" db="EMBL/GenBank/DDBJ databases">
        <title>Denitrification phenotypes of diverse strains of Pseudomonas stutzeri.</title>
        <authorList>
            <person name="Milligan D.A."/>
            <person name="Bergaust L."/>
            <person name="Bakken L.R."/>
            <person name="Frostegard A."/>
        </authorList>
    </citation>
    <scope>NUCLEOTIDE SEQUENCE [LARGE SCALE GENOMIC DNA]</scope>
    <source>
        <strain evidence="3 4">DSM 50238</strain>
    </source>
</reference>
<dbReference type="GO" id="GO:0005516">
    <property type="term" value="F:calmodulin binding"/>
    <property type="evidence" value="ECO:0007669"/>
    <property type="project" value="InterPro"/>
</dbReference>
<evidence type="ECO:0000313" key="3">
    <source>
        <dbReference type="EMBL" id="PNF78234.1"/>
    </source>
</evidence>
<dbReference type="AlphaFoldDB" id="A0A8E2QGD0"/>
<evidence type="ECO:0000256" key="1">
    <source>
        <dbReference type="SAM" id="SignalP"/>
    </source>
</evidence>
<evidence type="ECO:0000259" key="2">
    <source>
        <dbReference type="Pfam" id="PF08332"/>
    </source>
</evidence>